<dbReference type="InterPro" id="IPR013126">
    <property type="entry name" value="Hsp_70_fam"/>
</dbReference>
<evidence type="ECO:0000313" key="5">
    <source>
        <dbReference type="Proteomes" id="UP000631114"/>
    </source>
</evidence>
<dbReference type="OrthoDB" id="1706657at2759"/>
<dbReference type="PANTHER" id="PTHR19375">
    <property type="entry name" value="HEAT SHOCK PROTEIN 70KDA"/>
    <property type="match status" value="1"/>
</dbReference>
<evidence type="ECO:0000313" key="4">
    <source>
        <dbReference type="EMBL" id="KAF9602010.1"/>
    </source>
</evidence>
<comment type="similarity">
    <text evidence="1">Belongs to the heat shock protein 70 family.</text>
</comment>
<protein>
    <submittedName>
        <fullName evidence="4">Uncharacterized protein</fullName>
    </submittedName>
</protein>
<evidence type="ECO:0000256" key="3">
    <source>
        <dbReference type="ARBA" id="ARBA00022840"/>
    </source>
</evidence>
<evidence type="ECO:0000256" key="1">
    <source>
        <dbReference type="ARBA" id="ARBA00007381"/>
    </source>
</evidence>
<dbReference type="Pfam" id="PF00012">
    <property type="entry name" value="HSP70"/>
    <property type="match status" value="1"/>
</dbReference>
<dbReference type="Gene3D" id="3.30.30.30">
    <property type="match status" value="1"/>
</dbReference>
<keyword evidence="5" id="KW-1185">Reference proteome</keyword>
<name>A0A835HMC4_9MAGN</name>
<keyword evidence="3" id="KW-0067">ATP-binding</keyword>
<organism evidence="4 5">
    <name type="scientific">Coptis chinensis</name>
    <dbReference type="NCBI Taxonomy" id="261450"/>
    <lineage>
        <taxon>Eukaryota</taxon>
        <taxon>Viridiplantae</taxon>
        <taxon>Streptophyta</taxon>
        <taxon>Embryophyta</taxon>
        <taxon>Tracheophyta</taxon>
        <taxon>Spermatophyta</taxon>
        <taxon>Magnoliopsida</taxon>
        <taxon>Ranunculales</taxon>
        <taxon>Ranunculaceae</taxon>
        <taxon>Coptidoideae</taxon>
        <taxon>Coptis</taxon>
    </lineage>
</organism>
<gene>
    <name evidence="4" type="ORF">IFM89_024767</name>
</gene>
<evidence type="ECO:0000256" key="2">
    <source>
        <dbReference type="ARBA" id="ARBA00022741"/>
    </source>
</evidence>
<dbReference type="EMBL" id="JADFTS010000006">
    <property type="protein sequence ID" value="KAF9602010.1"/>
    <property type="molecule type" value="Genomic_DNA"/>
</dbReference>
<comment type="caution">
    <text evidence="4">The sequence shown here is derived from an EMBL/GenBank/DDBJ whole genome shotgun (WGS) entry which is preliminary data.</text>
</comment>
<accession>A0A835HMC4</accession>
<dbReference type="AlphaFoldDB" id="A0A835HMC4"/>
<proteinExistence type="inferred from homology"/>
<sequence>MVSYKIVRAPNGDVCVAYGKKYSPTNIAAMILKGIKQTAEKYYGKSVSNAIIAFPRETTDVHYKEIMNVGLMAGLHPLILINEPIAAAISYGLINKEGKHDPFLGGEDFDNVIVEYLIKTSSKNGEKQVIMRLNKMLYSMYHPENGDKKYADGLQTYLLSRDHSKLKSEIQNGNGELKVDCIADQPAVTVV</sequence>
<feature type="non-terminal residue" evidence="4">
    <location>
        <position position="1"/>
    </location>
</feature>
<dbReference type="Proteomes" id="UP000631114">
    <property type="component" value="Unassembled WGS sequence"/>
</dbReference>
<reference evidence="4 5" key="1">
    <citation type="submission" date="2020-10" db="EMBL/GenBank/DDBJ databases">
        <title>The Coptis chinensis genome and diversification of protoberbering-type alkaloids.</title>
        <authorList>
            <person name="Wang B."/>
            <person name="Shu S."/>
            <person name="Song C."/>
            <person name="Liu Y."/>
        </authorList>
    </citation>
    <scope>NUCLEOTIDE SEQUENCE [LARGE SCALE GENOMIC DNA]</scope>
    <source>
        <strain evidence="4">HL-2020</strain>
        <tissue evidence="4">Leaf</tissue>
    </source>
</reference>
<dbReference type="GO" id="GO:0140662">
    <property type="term" value="F:ATP-dependent protein folding chaperone"/>
    <property type="evidence" value="ECO:0007669"/>
    <property type="project" value="InterPro"/>
</dbReference>
<keyword evidence="2" id="KW-0547">Nucleotide-binding</keyword>
<dbReference type="GO" id="GO:0005524">
    <property type="term" value="F:ATP binding"/>
    <property type="evidence" value="ECO:0007669"/>
    <property type="project" value="UniProtKB-KW"/>
</dbReference>
<dbReference type="SUPFAM" id="SSF53067">
    <property type="entry name" value="Actin-like ATPase domain"/>
    <property type="match status" value="1"/>
</dbReference>
<dbReference type="Gene3D" id="3.30.420.40">
    <property type="match status" value="1"/>
</dbReference>
<dbReference type="FunFam" id="3.30.420.40:FF:000028">
    <property type="entry name" value="heat shock 70 kDa protein-like"/>
    <property type="match status" value="1"/>
</dbReference>
<dbReference type="InterPro" id="IPR043129">
    <property type="entry name" value="ATPase_NBD"/>
</dbReference>